<keyword evidence="1" id="KW-0880">Kelch repeat</keyword>
<evidence type="ECO:0000313" key="5">
    <source>
        <dbReference type="Proteomes" id="UP000646827"/>
    </source>
</evidence>
<dbReference type="AlphaFoldDB" id="A0A8H7VQX9"/>
<protein>
    <recommendedName>
        <fullName evidence="6">Kelch repeat-containing protein</fullName>
    </recommendedName>
</protein>
<dbReference type="PANTHER" id="PTHR46093:SF18">
    <property type="entry name" value="FIBRONECTIN TYPE-III DOMAIN-CONTAINING PROTEIN"/>
    <property type="match status" value="1"/>
</dbReference>
<dbReference type="Pfam" id="PF24681">
    <property type="entry name" value="Kelch_KLHDC2_KLHL20_DRC7"/>
    <property type="match status" value="2"/>
</dbReference>
<feature type="region of interest" description="Disordered" evidence="3">
    <location>
        <begin position="400"/>
        <end position="436"/>
    </location>
</feature>
<dbReference type="EMBL" id="JAEPRB010000027">
    <property type="protein sequence ID" value="KAG2225518.1"/>
    <property type="molecule type" value="Genomic_DNA"/>
</dbReference>
<dbReference type="OrthoDB" id="432528at2759"/>
<keyword evidence="2" id="KW-0677">Repeat</keyword>
<evidence type="ECO:0000256" key="1">
    <source>
        <dbReference type="ARBA" id="ARBA00022441"/>
    </source>
</evidence>
<dbReference type="InterPro" id="IPR015915">
    <property type="entry name" value="Kelch-typ_b-propeller"/>
</dbReference>
<comment type="caution">
    <text evidence="4">The sequence shown here is derived from an EMBL/GenBank/DDBJ whole genome shotgun (WGS) entry which is preliminary data.</text>
</comment>
<evidence type="ECO:0000313" key="4">
    <source>
        <dbReference type="EMBL" id="KAG2225518.1"/>
    </source>
</evidence>
<dbReference type="SUPFAM" id="SSF117281">
    <property type="entry name" value="Kelch motif"/>
    <property type="match status" value="1"/>
</dbReference>
<evidence type="ECO:0000256" key="2">
    <source>
        <dbReference type="ARBA" id="ARBA00022737"/>
    </source>
</evidence>
<name>A0A8H7VQX9_9FUNG</name>
<dbReference type="PANTHER" id="PTHR46093">
    <property type="entry name" value="ACYL-COA-BINDING DOMAIN-CONTAINING PROTEIN 5"/>
    <property type="match status" value="1"/>
</dbReference>
<accession>A0A8H7VQX9</accession>
<dbReference type="Proteomes" id="UP000646827">
    <property type="component" value="Unassembled WGS sequence"/>
</dbReference>
<evidence type="ECO:0008006" key="6">
    <source>
        <dbReference type="Google" id="ProtNLM"/>
    </source>
</evidence>
<proteinExistence type="predicted"/>
<reference evidence="4 5" key="1">
    <citation type="submission" date="2020-12" db="EMBL/GenBank/DDBJ databases">
        <title>Metabolic potential, ecology and presence of endohyphal bacteria is reflected in genomic diversity of Mucoromycotina.</title>
        <authorList>
            <person name="Muszewska A."/>
            <person name="Okrasinska A."/>
            <person name="Steczkiewicz K."/>
            <person name="Drgas O."/>
            <person name="Orlowska M."/>
            <person name="Perlinska-Lenart U."/>
            <person name="Aleksandrzak-Piekarczyk T."/>
            <person name="Szatraj K."/>
            <person name="Zielenkiewicz U."/>
            <person name="Pilsyk S."/>
            <person name="Malc E."/>
            <person name="Mieczkowski P."/>
            <person name="Kruszewska J.S."/>
            <person name="Biernat P."/>
            <person name="Pawlowska J."/>
        </authorList>
    </citation>
    <scope>NUCLEOTIDE SEQUENCE [LARGE SCALE GENOMIC DNA]</scope>
    <source>
        <strain evidence="4 5">CBS 142.35</strain>
    </source>
</reference>
<dbReference type="Gene3D" id="2.120.10.80">
    <property type="entry name" value="Kelch-type beta propeller"/>
    <property type="match status" value="2"/>
</dbReference>
<feature type="compositionally biased region" description="Polar residues" evidence="3">
    <location>
        <begin position="409"/>
        <end position="435"/>
    </location>
</feature>
<organism evidence="4 5">
    <name type="scientific">Circinella minor</name>
    <dbReference type="NCBI Taxonomy" id="1195481"/>
    <lineage>
        <taxon>Eukaryota</taxon>
        <taxon>Fungi</taxon>
        <taxon>Fungi incertae sedis</taxon>
        <taxon>Mucoromycota</taxon>
        <taxon>Mucoromycotina</taxon>
        <taxon>Mucoromycetes</taxon>
        <taxon>Mucorales</taxon>
        <taxon>Lichtheimiaceae</taxon>
        <taxon>Circinella</taxon>
    </lineage>
</organism>
<evidence type="ECO:0000256" key="3">
    <source>
        <dbReference type="SAM" id="MobiDB-lite"/>
    </source>
</evidence>
<feature type="non-terminal residue" evidence="4">
    <location>
        <position position="1"/>
    </location>
</feature>
<keyword evidence="5" id="KW-1185">Reference proteome</keyword>
<gene>
    <name evidence="4" type="ORF">INT45_010345</name>
</gene>
<sequence>MERNYDTNDQQHYDEIATNTMYRLSLYESWSTDKPLWEKVNNHSIPTMEPLGYFAAANLPDENTFLIHGGQKQREESNDPLIKTTVVNDTWVYDMYRNEWKKPQLLVYFFRIRHSATPDNQGRIWIWGGQSDLRSDIALYDNRWTVIDTNTWTYNYPDIPNPPSPRVDHTATLVPNGNIIIIGGLVYSRNITDPLGKYTLNPISMNSLLIFNAASNQWQNITATGNIPAPRGGHSAVLTSDGSSIIIFGGSTSIEHEESDYKTLNDVFVLELATMRWSAPSIYGEPPLPRKYHYALLVDKDIMFIGFGLGNDNEHGMNSIHLLSTSSWTWISDYRPDLSWLRKNGPASLVTATTIDDDTTTTATLSDSLSFVSTPTTTMTDFLSSSFLLSPSIINNDNGNNNGVVTNNEIQEPTGNQSNNIPDNTAGGNSSQDENQNLEDSHVRAGVIAGVISGGVVA</sequence>